<dbReference type="EMBL" id="BAAANO010000008">
    <property type="protein sequence ID" value="GAA2002084.1"/>
    <property type="molecule type" value="Genomic_DNA"/>
</dbReference>
<dbReference type="RefSeq" id="WP_344307239.1">
    <property type="nucleotide sequence ID" value="NZ_BAAANO010000008.1"/>
</dbReference>
<name>A0ABP5ELZ0_9MICO</name>
<gene>
    <name evidence="2" type="ORF">GCM10009755_08270</name>
</gene>
<evidence type="ECO:0000259" key="1">
    <source>
        <dbReference type="Pfam" id="PF01636"/>
    </source>
</evidence>
<proteinExistence type="predicted"/>
<dbReference type="InterPro" id="IPR011009">
    <property type="entry name" value="Kinase-like_dom_sf"/>
</dbReference>
<feature type="domain" description="Aminoglycoside phosphotransferase" evidence="1">
    <location>
        <begin position="156"/>
        <end position="352"/>
    </location>
</feature>
<evidence type="ECO:0000313" key="2">
    <source>
        <dbReference type="EMBL" id="GAA2002084.1"/>
    </source>
</evidence>
<comment type="caution">
    <text evidence="2">The sequence shown here is derived from an EMBL/GenBank/DDBJ whole genome shotgun (WGS) entry which is preliminary data.</text>
</comment>
<sequence>MTWIPALRALLTPGFAEEAFGSGARVDHVRFKPGQSLVGRLTVPGEAPRWVASYTPELAVKERNLLRRAAGHDLGRAPVPAAFGRGSLVTGPIVADPRLGPVLRGAAGGADRNATATVTVLNYNPLRRLVRAVRTADGAPEVHRTWVTPPPVTVPMLLALRAAGVPTPAPRTVDDHTMAVVHVPGGDLAERFAAEHGALADRSADATPVAEALTGLHRADLREFTLPTYSGEDASRALEAVRRTLGSAAPRLVDDFDAVVGRVLGSVAPDFTDGDGPARAPVVLHGDFSADQVLGAPDDPTLIDFDRLRLGPAGYDLGCFLAVELLAGRGSARAGALAEAYDGPTPGKVRAWAAFHVLLRALEPFRDLDPAFEARILDRLHLADALALTPTRLRVH</sequence>
<dbReference type="InterPro" id="IPR002575">
    <property type="entry name" value="Aminoglycoside_PTrfase"/>
</dbReference>
<dbReference type="Proteomes" id="UP001500755">
    <property type="component" value="Unassembled WGS sequence"/>
</dbReference>
<reference evidence="3" key="1">
    <citation type="journal article" date="2019" name="Int. J. Syst. Evol. Microbiol.">
        <title>The Global Catalogue of Microorganisms (GCM) 10K type strain sequencing project: providing services to taxonomists for standard genome sequencing and annotation.</title>
        <authorList>
            <consortium name="The Broad Institute Genomics Platform"/>
            <consortium name="The Broad Institute Genome Sequencing Center for Infectious Disease"/>
            <person name="Wu L."/>
            <person name="Ma J."/>
        </authorList>
    </citation>
    <scope>NUCLEOTIDE SEQUENCE [LARGE SCALE GENOMIC DNA]</scope>
    <source>
        <strain evidence="3">JCM 14546</strain>
    </source>
</reference>
<keyword evidence="3" id="KW-1185">Reference proteome</keyword>
<dbReference type="SUPFAM" id="SSF56112">
    <property type="entry name" value="Protein kinase-like (PK-like)"/>
    <property type="match status" value="1"/>
</dbReference>
<organism evidence="2 3">
    <name type="scientific">Brevibacterium samyangense</name>
    <dbReference type="NCBI Taxonomy" id="366888"/>
    <lineage>
        <taxon>Bacteria</taxon>
        <taxon>Bacillati</taxon>
        <taxon>Actinomycetota</taxon>
        <taxon>Actinomycetes</taxon>
        <taxon>Micrococcales</taxon>
        <taxon>Brevibacteriaceae</taxon>
        <taxon>Brevibacterium</taxon>
    </lineage>
</organism>
<protein>
    <recommendedName>
        <fullName evidence="1">Aminoglycoside phosphotransferase domain-containing protein</fullName>
    </recommendedName>
</protein>
<dbReference type="Gene3D" id="3.90.1200.10">
    <property type="match status" value="1"/>
</dbReference>
<accession>A0ABP5ELZ0</accession>
<dbReference type="Pfam" id="PF01636">
    <property type="entry name" value="APH"/>
    <property type="match status" value="1"/>
</dbReference>
<evidence type="ECO:0000313" key="3">
    <source>
        <dbReference type="Proteomes" id="UP001500755"/>
    </source>
</evidence>